<feature type="domain" description="SBNO alpha/beta" evidence="9">
    <location>
        <begin position="1210"/>
        <end position="1324"/>
    </location>
</feature>
<dbReference type="FunFam" id="3.40.50.300:FF:000282">
    <property type="entry name" value="Strawberry notch homolog 1 (Drosophila)"/>
    <property type="match status" value="1"/>
</dbReference>
<dbReference type="InterPro" id="IPR039187">
    <property type="entry name" value="SNO_AAA"/>
</dbReference>
<feature type="compositionally biased region" description="Low complexity" evidence="6">
    <location>
        <begin position="840"/>
        <end position="868"/>
    </location>
</feature>
<comment type="caution">
    <text evidence="10">The sequence shown here is derived from an EMBL/GenBank/DDBJ whole genome shotgun (WGS) entry which is preliminary data.</text>
</comment>
<evidence type="ECO:0000259" key="9">
    <source>
        <dbReference type="Pfam" id="PF25373"/>
    </source>
</evidence>
<feature type="non-terminal residue" evidence="10">
    <location>
        <position position="1417"/>
    </location>
</feature>
<feature type="non-terminal residue" evidence="10">
    <location>
        <position position="1"/>
    </location>
</feature>
<dbReference type="InterPro" id="IPR057332">
    <property type="entry name" value="SBNO_a/b_dom"/>
</dbReference>
<feature type="compositionally biased region" description="Basic residues" evidence="6">
    <location>
        <begin position="806"/>
        <end position="818"/>
    </location>
</feature>
<dbReference type="GO" id="GO:0031490">
    <property type="term" value="F:chromatin DNA binding"/>
    <property type="evidence" value="ECO:0007669"/>
    <property type="project" value="TreeGrafter"/>
</dbReference>
<evidence type="ECO:0000313" key="10">
    <source>
        <dbReference type="EMBL" id="NXF28912.1"/>
    </source>
</evidence>
<proteinExistence type="inferred from homology"/>
<feature type="domain" description="Strawberry notch AAA" evidence="8">
    <location>
        <begin position="254"/>
        <end position="478"/>
    </location>
</feature>
<evidence type="ECO:0000259" key="7">
    <source>
        <dbReference type="Pfam" id="PF13871"/>
    </source>
</evidence>
<dbReference type="InterPro" id="IPR026937">
    <property type="entry name" value="SBNO_Helicase_C_dom"/>
</dbReference>
<dbReference type="SUPFAM" id="SSF52540">
    <property type="entry name" value="P-loop containing nucleoside triphosphate hydrolases"/>
    <property type="match status" value="2"/>
</dbReference>
<dbReference type="EMBL" id="VWZB01000006">
    <property type="protein sequence ID" value="NXF28912.1"/>
    <property type="molecule type" value="Genomic_DNA"/>
</dbReference>
<dbReference type="Proteomes" id="UP000538472">
    <property type="component" value="Unassembled WGS sequence"/>
</dbReference>
<dbReference type="Gene3D" id="3.40.50.300">
    <property type="entry name" value="P-loop containing nucleotide triphosphate hydrolases"/>
    <property type="match status" value="1"/>
</dbReference>
<gene>
    <name evidence="10" type="primary">Sbno1</name>
    <name evidence="10" type="ORF">NYCBRA_R07271</name>
</gene>
<keyword evidence="4" id="KW-0539">Nucleus</keyword>
<evidence type="ECO:0000256" key="3">
    <source>
        <dbReference type="ARBA" id="ARBA00023054"/>
    </source>
</evidence>
<dbReference type="Pfam" id="PF13871">
    <property type="entry name" value="Helicase_C_4"/>
    <property type="match status" value="1"/>
</dbReference>
<sequence>MVEPGQDLLLAALSESGISPNDLFDIDSPDVVLANPAPTPAVQQSVPLSALELGLETEATAAVKQEPETVSTPALLNVRQPPSTTTFVLNQINQLPTLGTTIVMTKTTPVTTTRQTITVAKIIQTSTTTRPSVAAPAVRNALTTTPSKDQIQLKDLLKNNSLNELMKLKPPPNIAQPVATAATDLSNGAVKKEASTKEVARIWINDIKMRSFSPTMKVPAVKEEEEPEEEDEEEMGHAETYAEYMPIKLKIGLRHPDPVVETSSLSSVTPPDVWYQTSISEETIDSGWLSALQLEAITYAAQQHETFLPNGDRAGFLIGDGAGVGKGRTIAGIIYENYLLGRKRAVWFSVSNDLKYDAERDLRDIGAKNISVHSLNKFKYGKISSKHNGSVKKGVIFATYSSLIGESQSGGKYKTRLKQLLHWCGEDFDGVIVFDECHKAKNLCPVGSSKPTKTGLAVLELQNKLPKARVVYASATGMYYLVCIKCLSCVFTGSGTECVLLLGASEPRNMAYMNRLGIWGEGTPFREFSDFIQAVERRGVGAMEIVAMDMKLRGMYIARQLSFSGVTFKIDEVLLSQEYVKMYNKSVKLWVSARERFQQAADLIDAEQRMKKSMWGQFWSAHQRFFKYLCIASKVKRVVQLAREEIKNGKCVVIGLQSTGEARTLEALEEGGGELNDFVSTAKGVFQSLIEKHFPAPDRKKLFSLLGIDLTAQSNNNSPRDSPCKENKIKKRKGEEISREAKKTRKTGGLAGSSSDESESESDASDNEESDNESSRFLSSGDDDDFNPFRDESSEDDEDDPWLIRKEHKKNKDKKKKKSIDPDSIQSALLASGLGSKRPSCFTSTVGTTTSSTNTSANSNTNSSFVTSQDAVERAQQMKKELLDKLEKLAEDLPPNTLDELIDELGGPENVAEMTGRKGRVVSNDDGSISYESRSELDVPVEILNITEKQRFMDGDKNIAIISEAASSGISLQADRRAKNQRRRVHMTLELPWSADRAIQQFGRTHRSNQVTAPEYVFLISELAGEQRFASIVAKRLESLGALTHGDRRATETRDLSRFNFDNKYGRNALEIVMKSIVNLDSPMVSPPPDFPGDFFKDVRQGLIGVGLINVEDRSGILTLDKDYNNIGKFLNRILGMEVHQQNALFQYFSDTLNAVIQNAKKNGRYDMGILDLGSGDEKVRKADVKKFLTPGYSTSGHVELYTISVERGMSWDEATKLWAEQTGPDDGFYLSLQIRNNKKTAILVKEVNPKKKLFLVYRPNTGKQLKLETCSDLKKKYKKVPSEDALPHWLEQYNSSADTCTHAYWRGNCKKAGLGLVCEVGLRCRTYYVLCGSVLSVWTKVEGVLASVSGTNVKMQIVRLRTEDGQRIVGLIIPANCVSPLVNLLSTSDQSQQLAVQQQQIWQQHHPQSITNFNNA</sequence>
<name>A0A7K8SHM7_9AVES</name>
<accession>A0A7K8SHM7</accession>
<reference evidence="10 11" key="1">
    <citation type="submission" date="2019-09" db="EMBL/GenBank/DDBJ databases">
        <title>Bird 10,000 Genomes (B10K) Project - Family phase.</title>
        <authorList>
            <person name="Zhang G."/>
        </authorList>
    </citation>
    <scope>NUCLEOTIDE SEQUENCE [LARGE SCALE GENOMIC DNA]</scope>
    <source>
        <strain evidence="10">B10K-CU-031-10</strain>
        <tissue evidence="10">Muscle</tissue>
    </source>
</reference>
<dbReference type="InterPro" id="IPR026741">
    <property type="entry name" value="SNO"/>
</dbReference>
<dbReference type="GO" id="GO:0005634">
    <property type="term" value="C:nucleus"/>
    <property type="evidence" value="ECO:0007669"/>
    <property type="project" value="UniProtKB-SubCell"/>
</dbReference>
<feature type="compositionally biased region" description="Acidic residues" evidence="6">
    <location>
        <begin position="756"/>
        <end position="772"/>
    </location>
</feature>
<dbReference type="GO" id="GO:0042393">
    <property type="term" value="F:histone binding"/>
    <property type="evidence" value="ECO:0007669"/>
    <property type="project" value="TreeGrafter"/>
</dbReference>
<comment type="similarity">
    <text evidence="2">Belongs to the SBNO family.</text>
</comment>
<dbReference type="Pfam" id="PF25373">
    <property type="entry name" value="SBNO"/>
    <property type="match status" value="1"/>
</dbReference>
<keyword evidence="11" id="KW-1185">Reference proteome</keyword>
<comment type="subcellular location">
    <subcellularLocation>
        <location evidence="1">Nucleus</location>
    </subcellularLocation>
</comment>
<feature type="compositionally biased region" description="Basic and acidic residues" evidence="6">
    <location>
        <begin position="722"/>
        <end position="741"/>
    </location>
</feature>
<dbReference type="PANTHER" id="PTHR12706:SF8">
    <property type="entry name" value="PROTEIN STRAWBERRY NOTCH HOMOLOG 1"/>
    <property type="match status" value="1"/>
</dbReference>
<evidence type="ECO:0000256" key="6">
    <source>
        <dbReference type="SAM" id="MobiDB-lite"/>
    </source>
</evidence>
<dbReference type="InterPro" id="IPR027417">
    <property type="entry name" value="P-loop_NTPase"/>
</dbReference>
<feature type="domain" description="Strawberry notch AAA" evidence="8">
    <location>
        <begin position="503"/>
        <end position="585"/>
    </location>
</feature>
<protein>
    <recommendedName>
        <fullName evidence="5">Protein strawberry notch homolog 1</fullName>
    </recommendedName>
</protein>
<dbReference type="GO" id="GO:0006355">
    <property type="term" value="P:regulation of DNA-templated transcription"/>
    <property type="evidence" value="ECO:0007669"/>
    <property type="project" value="InterPro"/>
</dbReference>
<evidence type="ECO:0000259" key="8">
    <source>
        <dbReference type="Pfam" id="PF13872"/>
    </source>
</evidence>
<dbReference type="PANTHER" id="PTHR12706">
    <property type="entry name" value="STRAWBERRY NOTCH-RELATED"/>
    <property type="match status" value="1"/>
</dbReference>
<evidence type="ECO:0000256" key="5">
    <source>
        <dbReference type="ARBA" id="ARBA00073422"/>
    </source>
</evidence>
<dbReference type="Pfam" id="PF13872">
    <property type="entry name" value="AAA_34"/>
    <property type="match status" value="2"/>
</dbReference>
<organism evidence="10 11">
    <name type="scientific">Nyctibius bracteatus</name>
    <name type="common">Rufous potoo</name>
    <dbReference type="NCBI Taxonomy" id="48426"/>
    <lineage>
        <taxon>Eukaryota</taxon>
        <taxon>Metazoa</taxon>
        <taxon>Chordata</taxon>
        <taxon>Craniata</taxon>
        <taxon>Vertebrata</taxon>
        <taxon>Euteleostomi</taxon>
        <taxon>Archelosauria</taxon>
        <taxon>Archosauria</taxon>
        <taxon>Dinosauria</taxon>
        <taxon>Saurischia</taxon>
        <taxon>Theropoda</taxon>
        <taxon>Coelurosauria</taxon>
        <taxon>Aves</taxon>
        <taxon>Neognathae</taxon>
        <taxon>Neoaves</taxon>
        <taxon>Strisores</taxon>
        <taxon>Caprimulgiformes</taxon>
        <taxon>Nyctibiidae</taxon>
        <taxon>Nyctibius</taxon>
    </lineage>
</organism>
<evidence type="ECO:0000256" key="4">
    <source>
        <dbReference type="ARBA" id="ARBA00023242"/>
    </source>
</evidence>
<dbReference type="GO" id="GO:0009967">
    <property type="term" value="P:positive regulation of signal transduction"/>
    <property type="evidence" value="ECO:0007669"/>
    <property type="project" value="UniProtKB-ARBA"/>
</dbReference>
<evidence type="ECO:0000256" key="2">
    <source>
        <dbReference type="ARBA" id="ARBA00006992"/>
    </source>
</evidence>
<feature type="region of interest" description="Disordered" evidence="6">
    <location>
        <begin position="712"/>
        <end position="868"/>
    </location>
</feature>
<evidence type="ECO:0000313" key="11">
    <source>
        <dbReference type="Proteomes" id="UP000538472"/>
    </source>
</evidence>
<feature type="domain" description="Strawberry notch helicase C" evidence="7">
    <location>
        <begin position="896"/>
        <end position="1172"/>
    </location>
</feature>
<evidence type="ECO:0000256" key="1">
    <source>
        <dbReference type="ARBA" id="ARBA00004123"/>
    </source>
</evidence>
<keyword evidence="3" id="KW-0175">Coiled coil</keyword>